<dbReference type="PROSITE" id="PS50088">
    <property type="entry name" value="ANK_REPEAT"/>
    <property type="match status" value="1"/>
</dbReference>
<dbReference type="SUPFAM" id="SSF48403">
    <property type="entry name" value="Ankyrin repeat"/>
    <property type="match status" value="1"/>
</dbReference>
<dbReference type="OrthoDB" id="6781668at2759"/>
<name>A0A7J6VZN2_THATH</name>
<reference evidence="2 3" key="1">
    <citation type="submission" date="2020-06" db="EMBL/GenBank/DDBJ databases">
        <title>Transcriptomic and genomic resources for Thalictrum thalictroides and T. hernandezii: Facilitating candidate gene discovery in an emerging model plant lineage.</title>
        <authorList>
            <person name="Arias T."/>
            <person name="Riano-Pachon D.M."/>
            <person name="Di Stilio V.S."/>
        </authorList>
    </citation>
    <scope>NUCLEOTIDE SEQUENCE [LARGE SCALE GENOMIC DNA]</scope>
    <source>
        <strain evidence="3">cv. WT478/WT964</strain>
        <tissue evidence="2">Leaves</tissue>
    </source>
</reference>
<evidence type="ECO:0008006" key="4">
    <source>
        <dbReference type="Google" id="ProtNLM"/>
    </source>
</evidence>
<dbReference type="Pfam" id="PF12796">
    <property type="entry name" value="Ank_2"/>
    <property type="match status" value="1"/>
</dbReference>
<dbReference type="Gene3D" id="1.25.40.20">
    <property type="entry name" value="Ankyrin repeat-containing domain"/>
    <property type="match status" value="1"/>
</dbReference>
<dbReference type="EMBL" id="JABWDY010024326">
    <property type="protein sequence ID" value="KAF5190341.1"/>
    <property type="molecule type" value="Genomic_DNA"/>
</dbReference>
<feature type="repeat" description="ANK" evidence="1">
    <location>
        <begin position="74"/>
        <end position="96"/>
    </location>
</feature>
<proteinExistence type="predicted"/>
<dbReference type="AlphaFoldDB" id="A0A7J6VZN2"/>
<dbReference type="InterPro" id="IPR002110">
    <property type="entry name" value="Ankyrin_rpt"/>
</dbReference>
<accession>A0A7J6VZN2</accession>
<sequence length="113" mass="12093">MASSIQISNELISASESGDVDYVKRFELDALRNWRSDEFGSSALVIAAAVDTTSSVCAEILERCPSLLCKPNKNGITALHAAAVNDNPEVIKFLLSASVASGQCYKLLIMKKA</sequence>
<dbReference type="PROSITE" id="PS50297">
    <property type="entry name" value="ANK_REP_REGION"/>
    <property type="match status" value="1"/>
</dbReference>
<comment type="caution">
    <text evidence="2">The sequence shown here is derived from an EMBL/GenBank/DDBJ whole genome shotgun (WGS) entry which is preliminary data.</text>
</comment>
<evidence type="ECO:0000256" key="1">
    <source>
        <dbReference type="PROSITE-ProRule" id="PRU00023"/>
    </source>
</evidence>
<gene>
    <name evidence="2" type="ORF">FRX31_020072</name>
</gene>
<evidence type="ECO:0000313" key="3">
    <source>
        <dbReference type="Proteomes" id="UP000554482"/>
    </source>
</evidence>
<dbReference type="Proteomes" id="UP000554482">
    <property type="component" value="Unassembled WGS sequence"/>
</dbReference>
<keyword evidence="1" id="KW-0040">ANK repeat</keyword>
<organism evidence="2 3">
    <name type="scientific">Thalictrum thalictroides</name>
    <name type="common">Rue-anemone</name>
    <name type="synonym">Anemone thalictroides</name>
    <dbReference type="NCBI Taxonomy" id="46969"/>
    <lineage>
        <taxon>Eukaryota</taxon>
        <taxon>Viridiplantae</taxon>
        <taxon>Streptophyta</taxon>
        <taxon>Embryophyta</taxon>
        <taxon>Tracheophyta</taxon>
        <taxon>Spermatophyta</taxon>
        <taxon>Magnoliopsida</taxon>
        <taxon>Ranunculales</taxon>
        <taxon>Ranunculaceae</taxon>
        <taxon>Thalictroideae</taxon>
        <taxon>Thalictrum</taxon>
    </lineage>
</organism>
<keyword evidence="3" id="KW-1185">Reference proteome</keyword>
<protein>
    <recommendedName>
        <fullName evidence="4">Ankyrin repeat-containing protein</fullName>
    </recommendedName>
</protein>
<dbReference type="InterPro" id="IPR036770">
    <property type="entry name" value="Ankyrin_rpt-contain_sf"/>
</dbReference>
<feature type="non-terminal residue" evidence="2">
    <location>
        <position position="113"/>
    </location>
</feature>
<evidence type="ECO:0000313" key="2">
    <source>
        <dbReference type="EMBL" id="KAF5190341.1"/>
    </source>
</evidence>